<dbReference type="InterPro" id="IPR037192">
    <property type="entry name" value="ERO1-like_sf"/>
</dbReference>
<dbReference type="EMBL" id="CM035423">
    <property type="protein sequence ID" value="KAH7365423.1"/>
    <property type="molecule type" value="Genomic_DNA"/>
</dbReference>
<protein>
    <submittedName>
        <fullName evidence="2">Uncharacterized protein</fullName>
    </submittedName>
</protein>
<dbReference type="Proteomes" id="UP000825935">
    <property type="component" value="Chromosome 18"/>
</dbReference>
<evidence type="ECO:0000256" key="1">
    <source>
        <dbReference type="ARBA" id="ARBA00023136"/>
    </source>
</evidence>
<keyword evidence="3" id="KW-1185">Reference proteome</keyword>
<organism evidence="2 3">
    <name type="scientific">Ceratopteris richardii</name>
    <name type="common">Triangle waterfern</name>
    <dbReference type="NCBI Taxonomy" id="49495"/>
    <lineage>
        <taxon>Eukaryota</taxon>
        <taxon>Viridiplantae</taxon>
        <taxon>Streptophyta</taxon>
        <taxon>Embryophyta</taxon>
        <taxon>Tracheophyta</taxon>
        <taxon>Polypodiopsida</taxon>
        <taxon>Polypodiidae</taxon>
        <taxon>Polypodiales</taxon>
        <taxon>Pteridineae</taxon>
        <taxon>Pteridaceae</taxon>
        <taxon>Parkerioideae</taxon>
        <taxon>Ceratopteris</taxon>
    </lineage>
</organism>
<dbReference type="AlphaFoldDB" id="A0A8T2SST0"/>
<evidence type="ECO:0000313" key="3">
    <source>
        <dbReference type="Proteomes" id="UP000825935"/>
    </source>
</evidence>
<accession>A0A8T2SST0</accession>
<keyword evidence="1" id="KW-0472">Membrane</keyword>
<reference evidence="2" key="1">
    <citation type="submission" date="2021-08" db="EMBL/GenBank/DDBJ databases">
        <title>WGS assembly of Ceratopteris richardii.</title>
        <authorList>
            <person name="Marchant D.B."/>
            <person name="Chen G."/>
            <person name="Jenkins J."/>
            <person name="Shu S."/>
            <person name="Leebens-Mack J."/>
            <person name="Grimwood J."/>
            <person name="Schmutz J."/>
            <person name="Soltis P."/>
            <person name="Soltis D."/>
            <person name="Chen Z.-H."/>
        </authorList>
    </citation>
    <scope>NUCLEOTIDE SEQUENCE</scope>
    <source>
        <strain evidence="2">Whitten #5841</strain>
        <tissue evidence="2">Leaf</tissue>
    </source>
</reference>
<sequence length="92" mass="10497">MDSPALVDRTLDPKAFREWAANRDNPWTHDNEREEGDVTYVNILLNPEHFTGMQAHLQPRSGQPSIATTYLLPMTSLHLMKAESFTNLYQGP</sequence>
<dbReference type="OrthoDB" id="269384at2759"/>
<dbReference type="SUPFAM" id="SSF110019">
    <property type="entry name" value="ERO1-like"/>
    <property type="match status" value="1"/>
</dbReference>
<evidence type="ECO:0000313" key="2">
    <source>
        <dbReference type="EMBL" id="KAH7365423.1"/>
    </source>
</evidence>
<proteinExistence type="predicted"/>
<name>A0A8T2SST0_CERRI</name>
<gene>
    <name evidence="2" type="ORF">KP509_18G027500</name>
</gene>
<comment type="caution">
    <text evidence="2">The sequence shown here is derived from an EMBL/GenBank/DDBJ whole genome shotgun (WGS) entry which is preliminary data.</text>
</comment>